<evidence type="ECO:0000259" key="2">
    <source>
        <dbReference type="Pfam" id="PF12770"/>
    </source>
</evidence>
<comment type="caution">
    <text evidence="3">The sequence shown here is derived from an EMBL/GenBank/DDBJ whole genome shotgun (WGS) entry which is preliminary data.</text>
</comment>
<dbReference type="PANTHER" id="PTHR19959:SF119">
    <property type="entry name" value="FUNGAL LIPASE-LIKE DOMAIN-CONTAINING PROTEIN"/>
    <property type="match status" value="1"/>
</dbReference>
<dbReference type="Gene3D" id="1.25.40.10">
    <property type="entry name" value="Tetratricopeptide repeat domain"/>
    <property type="match status" value="2"/>
</dbReference>
<feature type="compositionally biased region" description="Polar residues" evidence="1">
    <location>
        <begin position="223"/>
        <end position="238"/>
    </location>
</feature>
<dbReference type="PANTHER" id="PTHR19959">
    <property type="entry name" value="KINESIN LIGHT CHAIN"/>
    <property type="match status" value="1"/>
</dbReference>
<name>A0AAV9W7A9_9PEZI</name>
<feature type="region of interest" description="Disordered" evidence="1">
    <location>
        <begin position="186"/>
        <end position="245"/>
    </location>
</feature>
<dbReference type="InterPro" id="IPR024983">
    <property type="entry name" value="CHAT_dom"/>
</dbReference>
<evidence type="ECO:0000256" key="1">
    <source>
        <dbReference type="SAM" id="MobiDB-lite"/>
    </source>
</evidence>
<feature type="region of interest" description="Disordered" evidence="1">
    <location>
        <begin position="139"/>
        <end position="171"/>
    </location>
</feature>
<dbReference type="SUPFAM" id="SSF81901">
    <property type="entry name" value="HCP-like"/>
    <property type="match status" value="1"/>
</dbReference>
<feature type="compositionally biased region" description="Polar residues" evidence="1">
    <location>
        <begin position="1"/>
        <end position="10"/>
    </location>
</feature>
<feature type="compositionally biased region" description="Polar residues" evidence="1">
    <location>
        <begin position="192"/>
        <end position="206"/>
    </location>
</feature>
<gene>
    <name evidence="3" type="ORF">TWF481_009761</name>
</gene>
<protein>
    <recommendedName>
        <fullName evidence="2">CHAT domain-containing protein</fullName>
    </recommendedName>
</protein>
<keyword evidence="4" id="KW-1185">Reference proteome</keyword>
<feature type="domain" description="CHAT" evidence="2">
    <location>
        <begin position="1152"/>
        <end position="1510"/>
    </location>
</feature>
<reference evidence="3 4" key="1">
    <citation type="submission" date="2023-08" db="EMBL/GenBank/DDBJ databases">
        <authorList>
            <person name="Palmer J.M."/>
        </authorList>
    </citation>
    <scope>NUCLEOTIDE SEQUENCE [LARGE SCALE GENOMIC DNA]</scope>
    <source>
        <strain evidence="3 4">TWF481</strain>
    </source>
</reference>
<dbReference type="Proteomes" id="UP001370758">
    <property type="component" value="Unassembled WGS sequence"/>
</dbReference>
<dbReference type="EMBL" id="JAVHJL010000006">
    <property type="protein sequence ID" value="KAK6501943.1"/>
    <property type="molecule type" value="Genomic_DNA"/>
</dbReference>
<feature type="compositionally biased region" description="Basic and acidic residues" evidence="1">
    <location>
        <begin position="14"/>
        <end position="26"/>
    </location>
</feature>
<sequence>MSSENRLQNTGGLGREESEQELRDLEIANQTEELEHDLERSEVEYKIIQLENQLKEVRASWKIKESKYELQKMKREKKLKDLKIHAERVSEKVLGPPTPSSSVEVCELQEILEEAKEKDQGGHDEGSSLGHIGLVPSLTQGGPHIETVPSSKEKPLPNVNTSDTDNKRLPENAGTDIICYQGVHDNPIAPQKASQPTLETNQSTLPTGGHDVQTPARKEGLPNQASNYISHQDPSGFQSAPDDDGLSLTEMEYYRELDIPEDGLELSFLDMDLEGLYEVASSLEAITETDIQQVKLLGVIHYYIFLRTEMVEDLQNAINRTEGFVMGTDINSRNYALGLKDLITLLMKKYKCTDSLDDLGQAIIRAEGMITLNDLHQSSQFLDLLKMKGIKAIRTRSYDEIEEAKAMWQTITATSTLVSNYLTTYEQTGDINDLTMALTAIPHDQPTNKSVKIKLVEFFRTRFKETGDTTDLQVASTILPNSHPIRPYILKELADSFNTKYENTRSMENLNMSIKIAEEALAIMPDDDLRGKLAVSVGLSNGLQQRFQANPTEDMADLRKAIEICEGAEAISRRHNNLEISTVLGRLSSALDCRGKWTNSIDDMRMAITSAEEALIYTPSDSPLKGRLQHNLAYCSHIKYERTGDLNDLQRAIELAEEAVEHFDRYGDSDVSDIDDTPGIRVGALSIYLYERFKLTGNLDDLELAIKASEKAIKLTPPGNQFRLGFQSNLAGYVQIRFGRTGSLDDLQMAIQIGEELLRSNIQERTVVLSNLAAAFATRFKRTGNSDDLDRAVKMFEEAIATTLDPSQKAGCLNNTSTFLRTRFGYTGNIEDLDMSIQMAEEAVALATDDHPGKAALLKNLATCFMIKFNETRRPSDFEKAISASEKGARLLNAETRVRIDSAGNAAKILAHQEMWIKASEMVEIAVELLPLSVSRELKQRDQQHNLRGHSDLSSTAASITLNAGKGAYDAVKLLELARGVMTGLRVGSRSDLTELRSQHPDIAAKFERLRDILDAPGSDTFRSALMGPNSSDESTIFDESPAFRQKAHQRFNANIELNKTIDQIRLLPNFDTFLRPPSASDLMAAASHGPIVIINISQYRCDAFLIEQQIIRSLPLPNLLQKDVKKHAEFMKSIRSTHLLCSDTLLQMFRMLGWLWDAAVGPILDALEFSNPPANEDQDEWPRVWWVPTGQLSLLPLHAAGYHHPGSTKTALDRVVSSYSSSIKALLYSRQNSQKTTKFTPGKAVLVSMDQTPKQADLPYTMEEVTTLQGLLPSCIATEKIKLERPNRQDVLGHLENCTIFHYAGHGESNSLEPEKSSLLINDWQTNPLTVEHLTELNFKRESSTPWLAYLSACSTSDSSAEKLHDEAINLVTACQLAGFQHVVGSLWEVSDKHSVTAAEEVYKTIAAEDGRAIDGKKVSLGVHRATRRLREITRGAAGTRALASHTETPTLVEEVDDEGCATECEGSDLESRGLRYPRKVRPFGYKEKEDVTSTVGNPLIWAAYVHVGP</sequence>
<evidence type="ECO:0000313" key="3">
    <source>
        <dbReference type="EMBL" id="KAK6501943.1"/>
    </source>
</evidence>
<proteinExistence type="predicted"/>
<dbReference type="Pfam" id="PF12770">
    <property type="entry name" value="CHAT"/>
    <property type="match status" value="1"/>
</dbReference>
<evidence type="ECO:0000313" key="4">
    <source>
        <dbReference type="Proteomes" id="UP001370758"/>
    </source>
</evidence>
<feature type="region of interest" description="Disordered" evidence="1">
    <location>
        <begin position="1"/>
        <end position="33"/>
    </location>
</feature>
<organism evidence="3 4">
    <name type="scientific">Arthrobotrys musiformis</name>
    <dbReference type="NCBI Taxonomy" id="47236"/>
    <lineage>
        <taxon>Eukaryota</taxon>
        <taxon>Fungi</taxon>
        <taxon>Dikarya</taxon>
        <taxon>Ascomycota</taxon>
        <taxon>Pezizomycotina</taxon>
        <taxon>Orbiliomycetes</taxon>
        <taxon>Orbiliales</taxon>
        <taxon>Orbiliaceae</taxon>
        <taxon>Arthrobotrys</taxon>
    </lineage>
</organism>
<accession>A0AAV9W7A9</accession>
<dbReference type="InterPro" id="IPR011990">
    <property type="entry name" value="TPR-like_helical_dom_sf"/>
</dbReference>